<dbReference type="HOGENOM" id="CLU_341147_0_0_1"/>
<feature type="coiled-coil region" evidence="1">
    <location>
        <begin position="575"/>
        <end position="609"/>
    </location>
</feature>
<keyword evidence="4" id="KW-1185">Reference proteome</keyword>
<dbReference type="OMA" id="NLEYNTF"/>
<dbReference type="VEuPathDB" id="GiardiaDB:GL50803_16811"/>
<keyword evidence="1" id="KW-0175">Coiled coil</keyword>
<dbReference type="PANTHER" id="PTHR34707">
    <property type="entry name" value="VIMENTIN-TYPE INTERMEDIATE FILAMENT-ASSOCIATED COILED-COIL PROTEIN"/>
    <property type="match status" value="1"/>
</dbReference>
<accession>A8BDY5</accession>
<dbReference type="AlphaFoldDB" id="A8BDY5"/>
<evidence type="ECO:0000256" key="2">
    <source>
        <dbReference type="SAM" id="MobiDB-lite"/>
    </source>
</evidence>
<feature type="region of interest" description="Disordered" evidence="2">
    <location>
        <begin position="432"/>
        <end position="461"/>
    </location>
</feature>
<dbReference type="EMBL" id="AACB03000001">
    <property type="protein sequence ID" value="KAE8305871.1"/>
    <property type="molecule type" value="Genomic_DNA"/>
</dbReference>
<dbReference type="PANTHER" id="PTHR34707:SF1">
    <property type="entry name" value="VIMENTIN-TYPE INTERMEDIATE FILAMENT-ASSOCIATED COILED-COIL PROTEIN"/>
    <property type="match status" value="1"/>
</dbReference>
<name>A8BDY5_GIAIC</name>
<dbReference type="RefSeq" id="XP_001707548.1">
    <property type="nucleotide sequence ID" value="XM_001707496.1"/>
</dbReference>
<proteinExistence type="predicted"/>
<feature type="compositionally biased region" description="Low complexity" evidence="2">
    <location>
        <begin position="437"/>
        <end position="456"/>
    </location>
</feature>
<dbReference type="KEGG" id="gla:GL50803_0016811"/>
<comment type="caution">
    <text evidence="3">The sequence shown here is derived from an EMBL/GenBank/DDBJ whole genome shotgun (WGS) entry which is preliminary data.</text>
</comment>
<organism evidence="3 4">
    <name type="scientific">Giardia intestinalis (strain ATCC 50803 / WB clone C6)</name>
    <name type="common">Giardia lamblia</name>
    <dbReference type="NCBI Taxonomy" id="184922"/>
    <lineage>
        <taxon>Eukaryota</taxon>
        <taxon>Metamonada</taxon>
        <taxon>Diplomonadida</taxon>
        <taxon>Hexamitidae</taxon>
        <taxon>Giardiinae</taxon>
        <taxon>Giardia</taxon>
    </lineage>
</organism>
<feature type="region of interest" description="Disordered" evidence="2">
    <location>
        <begin position="498"/>
        <end position="523"/>
    </location>
</feature>
<feature type="coiled-coil region" evidence="1">
    <location>
        <begin position="136"/>
        <end position="219"/>
    </location>
</feature>
<reference evidence="3 4" key="1">
    <citation type="journal article" date="2007" name="Science">
        <title>Genomic minimalism in the early diverging intestinal parasite Giardia lamblia.</title>
        <authorList>
            <person name="Morrison H.G."/>
            <person name="McArthur A.G."/>
            <person name="Gillin F.D."/>
            <person name="Aley S.B."/>
            <person name="Adam R.D."/>
            <person name="Olsen G.J."/>
            <person name="Best A.A."/>
            <person name="Cande W.Z."/>
            <person name="Chen F."/>
            <person name="Cipriano M.J."/>
            <person name="Davids B.J."/>
            <person name="Dawson S.C."/>
            <person name="Elmendorf H.G."/>
            <person name="Hehl A.B."/>
            <person name="Holder M.E."/>
            <person name="Huse S.M."/>
            <person name="Kim U.U."/>
            <person name="Lasek-Nesselquist E."/>
            <person name="Manning G."/>
            <person name="Nigam A."/>
            <person name="Nixon J.E."/>
            <person name="Palm D."/>
            <person name="Passamaneck N.E."/>
            <person name="Prabhu A."/>
            <person name="Reich C.I."/>
            <person name="Reiner D.S."/>
            <person name="Samuelson J."/>
            <person name="Svard S.G."/>
            <person name="Sogin M.L."/>
        </authorList>
    </citation>
    <scope>NUCLEOTIDE SEQUENCE [LARGE SCALE GENOMIC DNA]</scope>
    <source>
        <strain evidence="3 4">WB C6</strain>
    </source>
</reference>
<evidence type="ECO:0000313" key="3">
    <source>
        <dbReference type="EMBL" id="KAE8305871.1"/>
    </source>
</evidence>
<feature type="coiled-coil region" evidence="1">
    <location>
        <begin position="7"/>
        <end position="48"/>
    </location>
</feature>
<dbReference type="STRING" id="184922.A8BDY5"/>
<feature type="coiled-coil region" evidence="1">
    <location>
        <begin position="260"/>
        <end position="322"/>
    </location>
</feature>
<evidence type="ECO:0000256" key="1">
    <source>
        <dbReference type="SAM" id="Coils"/>
    </source>
</evidence>
<sequence>MFNRKVASQDEQLIKDLRKQLKERDERIQALSSALEDAHITVNDLESALKTAGAAIGTPNPQIWRETFVPDAISSSRLGSSILGSPPRHVDSTFSHKDLSMLTQSGIQPPLELSATFLDSQQYLSNSNINHDMYDITEFRNDLQVMQNQLAAKDKQIEELLAEAEELKNHIKTVNLEYNTFRKTILDMSVCNSDLRVQLAQAQQELGEKERAYNSLMASMESRDKVTELLSSVTQRPRSARDTSNLSASKKETLAMHKTIRDQEAEIVHLREVLAEKETEIARLITTCDEAVQMRNEIQSLLDQSIQTNQMLKDKIEIMSEEAKLASVQAYQGETFGDNVQEIAIDNTMVPYPIYLNASRNSKDDMVDATIVQLQARVAELETELASSLNTSSLAKSLASPDVSTLLTSKDEEISLLKKQVLSLERSLLSADNKQTASQRASPSGSRGPSPGVSSQWPGLQSSGHARGCFSEVGGTNYLKLMKRTRLLIDEASDVLSGSGRRTTGTAMSTVSASGKTSSDDQMMSTSIHLQAIAELREANARIINSIIEKDDQIADMLEIVSISEAELTDIKLLMEEKDRNLIQLTEDLHRKEKELDALVKEVKNAFSEVLELTNTVRSRDALIKDLSDGLTESQDLINQIAAENTALVQKMNEKNNDLEKLLKESAAASIELFKIKEQGSISKDEHARLLASIKDSISFIRRCAEATVEGGEDAEGNIIKTKTMTPGVTEMVASPIHISGKCDVIVGVVNYLTSKAEELKMLSASYNVKHGRLLAFLNDLTAELASVQTFASILPEDSQLRSLMVRLGEAIETDLQEVKESLGSTDQNGKK</sequence>
<protein>
    <submittedName>
        <fullName evidence="3">Uncharacterized protein</fullName>
    </submittedName>
</protein>
<dbReference type="Proteomes" id="UP000001548">
    <property type="component" value="Unassembled WGS sequence"/>
</dbReference>
<feature type="coiled-coil region" evidence="1">
    <location>
        <begin position="642"/>
        <end position="672"/>
    </location>
</feature>
<feature type="compositionally biased region" description="Polar residues" evidence="2">
    <location>
        <begin position="500"/>
        <end position="523"/>
    </location>
</feature>
<evidence type="ECO:0000313" key="4">
    <source>
        <dbReference type="Proteomes" id="UP000001548"/>
    </source>
</evidence>
<dbReference type="GeneID" id="5700449"/>
<gene>
    <name evidence="3" type="ORF">GL50803_0016811</name>
</gene>